<dbReference type="AlphaFoldDB" id="A0A8D0GZJ9"/>
<keyword evidence="3" id="KW-1133">Transmembrane helix</keyword>
<dbReference type="PANTHER" id="PTHR24366">
    <property type="entry name" value="IG(IMMUNOGLOBULIN) AND LRR(LEUCINE RICH REPEAT) DOMAINS"/>
    <property type="match status" value="1"/>
</dbReference>
<keyword evidence="5" id="KW-1185">Reference proteome</keyword>
<dbReference type="InterPro" id="IPR032675">
    <property type="entry name" value="LRR_dom_sf"/>
</dbReference>
<name>A0A8D0GZJ9_SPHPU</name>
<dbReference type="OMA" id="SPYNKMD"/>
<evidence type="ECO:0008006" key="6">
    <source>
        <dbReference type="Google" id="ProtNLM"/>
    </source>
</evidence>
<protein>
    <recommendedName>
        <fullName evidence="6">Leucine-rich repeat-containing protein 32</fullName>
    </recommendedName>
</protein>
<keyword evidence="2" id="KW-0677">Repeat</keyword>
<dbReference type="Proteomes" id="UP000694392">
    <property type="component" value="Unplaced"/>
</dbReference>
<keyword evidence="1" id="KW-0433">Leucine-rich repeat</keyword>
<evidence type="ECO:0000256" key="2">
    <source>
        <dbReference type="ARBA" id="ARBA00022737"/>
    </source>
</evidence>
<accession>A0A8D0GZJ9</accession>
<dbReference type="PRINTS" id="PR00019">
    <property type="entry name" value="LEURICHRPT"/>
</dbReference>
<dbReference type="Pfam" id="PF13855">
    <property type="entry name" value="LRR_8"/>
    <property type="match status" value="3"/>
</dbReference>
<reference evidence="4" key="1">
    <citation type="submission" date="2025-08" db="UniProtKB">
        <authorList>
            <consortium name="Ensembl"/>
        </authorList>
    </citation>
    <scope>IDENTIFICATION</scope>
</reference>
<reference evidence="4" key="2">
    <citation type="submission" date="2025-09" db="UniProtKB">
        <authorList>
            <consortium name="Ensembl"/>
        </authorList>
    </citation>
    <scope>IDENTIFICATION</scope>
</reference>
<dbReference type="GeneTree" id="ENSGT00940000163623"/>
<dbReference type="SMART" id="SM00364">
    <property type="entry name" value="LRR_BAC"/>
    <property type="match status" value="5"/>
</dbReference>
<evidence type="ECO:0000313" key="5">
    <source>
        <dbReference type="Proteomes" id="UP000694392"/>
    </source>
</evidence>
<dbReference type="InterPro" id="IPR003591">
    <property type="entry name" value="Leu-rich_rpt_typical-subtyp"/>
</dbReference>
<keyword evidence="3" id="KW-0812">Transmembrane</keyword>
<evidence type="ECO:0000256" key="3">
    <source>
        <dbReference type="SAM" id="Phobius"/>
    </source>
</evidence>
<sequence length="486" mass="56181">MEIEEGTFETLKHLINLNLSMNSITCISDFSLKQLKILDLSKNNIESFHTTESEEEYNLTWLDLHENKLFDFPVFPQVNKLTYLKLSKNLIQFSEESFSDEMKRDWWETPSHLLEQRQSGNSSFRALSHLLYLDLSYNEIKSLPEEFFLSMSALQFLNLSKNCLQDFAVSYDSALISLTILDLSYNSLHTLVLDAGTLSRLQELYLQSNEFKTLQSDTFVSLPSLKLLHLQSNNINLCSLYSGLLRQRISDEERGCISFVESPSLQYLYLSDNKLKKVHAYTFYKTSLIVLDLSMNQGLQIETKALLGLEMSLKYLHLHGNGMTDLNINLPLFTQLKYLNLSENQLSWLPMWSEGCSLEVLDLRNNSFNDLRSSEIPALETNLRNLYLAGNPLSCCGNVWLSHMIQRTNVVIHDLELIRCQYSKSFGYQEEMDISRVKPEDCEKEDLKKTDLLILLTFALVLSVIIIGLGSFCCFRRQKFRQQFKA</sequence>
<feature type="transmembrane region" description="Helical" evidence="3">
    <location>
        <begin position="452"/>
        <end position="475"/>
    </location>
</feature>
<keyword evidence="3" id="KW-0472">Membrane</keyword>
<dbReference type="PANTHER" id="PTHR24366:SF162">
    <property type="entry name" value="IG-LIKE DOMAIN-CONTAINING PROTEIN"/>
    <property type="match status" value="1"/>
</dbReference>
<dbReference type="InterPro" id="IPR001611">
    <property type="entry name" value="Leu-rich_rpt"/>
</dbReference>
<dbReference type="FunFam" id="3.80.10.10:FF:000226">
    <property type="entry name" value="leucine-rich repeat-containing protein 32 isoform X1"/>
    <property type="match status" value="1"/>
</dbReference>
<proteinExistence type="predicted"/>
<organism evidence="4 5">
    <name type="scientific">Sphenodon punctatus</name>
    <name type="common">Tuatara</name>
    <name type="synonym">Hatteria punctata</name>
    <dbReference type="NCBI Taxonomy" id="8508"/>
    <lineage>
        <taxon>Eukaryota</taxon>
        <taxon>Metazoa</taxon>
        <taxon>Chordata</taxon>
        <taxon>Craniata</taxon>
        <taxon>Vertebrata</taxon>
        <taxon>Euteleostomi</taxon>
        <taxon>Lepidosauria</taxon>
        <taxon>Sphenodontia</taxon>
        <taxon>Sphenodontidae</taxon>
        <taxon>Sphenodon</taxon>
    </lineage>
</organism>
<dbReference type="SMART" id="SM00369">
    <property type="entry name" value="LRR_TYP"/>
    <property type="match status" value="8"/>
</dbReference>
<dbReference type="Pfam" id="PF00560">
    <property type="entry name" value="LRR_1"/>
    <property type="match status" value="2"/>
</dbReference>
<dbReference type="SUPFAM" id="SSF52058">
    <property type="entry name" value="L domain-like"/>
    <property type="match status" value="2"/>
</dbReference>
<evidence type="ECO:0000256" key="1">
    <source>
        <dbReference type="ARBA" id="ARBA00022614"/>
    </source>
</evidence>
<evidence type="ECO:0000313" key="4">
    <source>
        <dbReference type="Ensembl" id="ENSSPUP00000011949.1"/>
    </source>
</evidence>
<dbReference type="PROSITE" id="PS51450">
    <property type="entry name" value="LRR"/>
    <property type="match status" value="4"/>
</dbReference>
<dbReference type="Gene3D" id="3.80.10.10">
    <property type="entry name" value="Ribonuclease Inhibitor"/>
    <property type="match status" value="3"/>
</dbReference>
<dbReference type="Ensembl" id="ENSSPUT00000012743.1">
    <property type="protein sequence ID" value="ENSSPUP00000011949.1"/>
    <property type="gene ID" value="ENSSPUG00000009168.1"/>
</dbReference>